<comment type="caution">
    <text evidence="2">The sequence shown here is derived from an EMBL/GenBank/DDBJ whole genome shotgun (WGS) entry which is preliminary data.</text>
</comment>
<accession>A0A318T5Z6</accession>
<dbReference type="EMBL" id="QJTE01000001">
    <property type="protein sequence ID" value="PYE85834.1"/>
    <property type="molecule type" value="Genomic_DNA"/>
</dbReference>
<evidence type="ECO:0000256" key="1">
    <source>
        <dbReference type="SAM" id="SignalP"/>
    </source>
</evidence>
<evidence type="ECO:0008006" key="4">
    <source>
        <dbReference type="Google" id="ProtNLM"/>
    </source>
</evidence>
<gene>
    <name evidence="2" type="ORF">DFP88_101507</name>
</gene>
<organism evidence="2 3">
    <name type="scientific">Pseudoroseicyclus aestuarii</name>
    <dbReference type="NCBI Taxonomy" id="1795041"/>
    <lineage>
        <taxon>Bacteria</taxon>
        <taxon>Pseudomonadati</taxon>
        <taxon>Pseudomonadota</taxon>
        <taxon>Alphaproteobacteria</taxon>
        <taxon>Rhodobacterales</taxon>
        <taxon>Paracoccaceae</taxon>
        <taxon>Pseudoroseicyclus</taxon>
    </lineage>
</organism>
<proteinExistence type="predicted"/>
<keyword evidence="3" id="KW-1185">Reference proteome</keyword>
<sequence length="297" mass="30277">MRLAAALCMLALPAAAQEAEDCTRLWSVAQQRAEIGGFALEGRVTQDASGCAAEDVSLLPEGGYASRILADRVTLAAPDLGPALAGGPLPDRAELGVEGLRIAPLTGDPITDWLLAEQAYPGRIGAELALRADPKSGHLLVEALRIDFGALGTLALSARIEGLRLASASAFGGSLGQAGLTTLDAEVTSDGLFETYALIPLGSLLLQPGADPEVQVEALKQAGERAIAAAPEAMLDVESRAALTALLGDMPHPSGRIAASLAIEPPLGPGRLTPAPGADPSSILRGMALSVDYEPAS</sequence>
<dbReference type="OrthoDB" id="7687107at2"/>
<dbReference type="Proteomes" id="UP000248311">
    <property type="component" value="Unassembled WGS sequence"/>
</dbReference>
<protein>
    <recommendedName>
        <fullName evidence="4">DUF2125 domain-containing protein</fullName>
    </recommendedName>
</protein>
<evidence type="ECO:0000313" key="3">
    <source>
        <dbReference type="Proteomes" id="UP000248311"/>
    </source>
</evidence>
<evidence type="ECO:0000313" key="2">
    <source>
        <dbReference type="EMBL" id="PYE85834.1"/>
    </source>
</evidence>
<dbReference type="RefSeq" id="WP_110812849.1">
    <property type="nucleotide sequence ID" value="NZ_QJTE01000001.1"/>
</dbReference>
<name>A0A318T5Z6_9RHOB</name>
<reference evidence="2 3" key="1">
    <citation type="submission" date="2018-06" db="EMBL/GenBank/DDBJ databases">
        <title>Genomic Encyclopedia of Type Strains, Phase III (KMG-III): the genomes of soil and plant-associated and newly described type strains.</title>
        <authorList>
            <person name="Whitman W."/>
        </authorList>
    </citation>
    <scope>NUCLEOTIDE SEQUENCE [LARGE SCALE GENOMIC DNA]</scope>
    <source>
        <strain evidence="2 3">CECT 9025</strain>
    </source>
</reference>
<feature type="chain" id="PRO_5016416460" description="DUF2125 domain-containing protein" evidence="1">
    <location>
        <begin position="19"/>
        <end position="297"/>
    </location>
</feature>
<dbReference type="AlphaFoldDB" id="A0A318T5Z6"/>
<keyword evidence="1" id="KW-0732">Signal</keyword>
<feature type="signal peptide" evidence="1">
    <location>
        <begin position="1"/>
        <end position="18"/>
    </location>
</feature>